<dbReference type="EMBL" id="VTPC01001510">
    <property type="protein sequence ID" value="KAF2901699.1"/>
    <property type="molecule type" value="Genomic_DNA"/>
</dbReference>
<evidence type="ECO:0000256" key="1">
    <source>
        <dbReference type="ARBA" id="ARBA00004107"/>
    </source>
</evidence>
<dbReference type="GO" id="GO:0031902">
    <property type="term" value="C:late endosome membrane"/>
    <property type="evidence" value="ECO:0007669"/>
    <property type="project" value="UniProtKB-SubCell"/>
</dbReference>
<dbReference type="AlphaFoldDB" id="A0A8K0DCH6"/>
<gene>
    <name evidence="17" type="ORF">ILUMI_04489</name>
</gene>
<feature type="transmembrane region" description="Helical" evidence="15">
    <location>
        <begin position="495"/>
        <end position="519"/>
    </location>
</feature>
<comment type="similarity">
    <text evidence="14">Belongs to the amino acid/polyamine transporter 2 family. SLC38A9 subfamily.</text>
</comment>
<evidence type="ECO:0000256" key="15">
    <source>
        <dbReference type="SAM" id="Phobius"/>
    </source>
</evidence>
<keyword evidence="12" id="KW-0325">Glycoprotein</keyword>
<name>A0A8K0DCH6_IGNLU</name>
<keyword evidence="10 15" id="KW-0472">Membrane</keyword>
<comment type="subcellular location">
    <subcellularLocation>
        <location evidence="1">Late endosome membrane</location>
        <topology evidence="1">Multi-pass membrane protein</topology>
    </subcellularLocation>
    <subcellularLocation>
        <location evidence="2">Lysosome membrane</location>
        <topology evidence="2">Multi-pass membrane protein</topology>
    </subcellularLocation>
</comment>
<evidence type="ECO:0000256" key="12">
    <source>
        <dbReference type="ARBA" id="ARBA00023180"/>
    </source>
</evidence>
<evidence type="ECO:0000256" key="3">
    <source>
        <dbReference type="ARBA" id="ARBA00022448"/>
    </source>
</evidence>
<dbReference type="GO" id="GO:0046872">
    <property type="term" value="F:metal ion binding"/>
    <property type="evidence" value="ECO:0007669"/>
    <property type="project" value="UniProtKB-KW"/>
</dbReference>
<proteinExistence type="inferred from homology"/>
<keyword evidence="4 15" id="KW-0812">Transmembrane</keyword>
<keyword evidence="6" id="KW-0967">Endosome</keyword>
<feature type="domain" description="Amino acid transporter transmembrane" evidence="16">
    <location>
        <begin position="140"/>
        <end position="252"/>
    </location>
</feature>
<keyword evidence="3" id="KW-0813">Transport</keyword>
<keyword evidence="5" id="KW-0479">Metal-binding</keyword>
<feature type="transmembrane region" description="Helical" evidence="15">
    <location>
        <begin position="220"/>
        <end position="240"/>
    </location>
</feature>
<evidence type="ECO:0000256" key="8">
    <source>
        <dbReference type="ARBA" id="ARBA00022989"/>
    </source>
</evidence>
<feature type="transmembrane region" description="Helical" evidence="15">
    <location>
        <begin position="169"/>
        <end position="191"/>
    </location>
</feature>
<evidence type="ECO:0000256" key="2">
    <source>
        <dbReference type="ARBA" id="ARBA00004155"/>
    </source>
</evidence>
<evidence type="ECO:0000256" key="7">
    <source>
        <dbReference type="ARBA" id="ARBA00022970"/>
    </source>
</evidence>
<keyword evidence="9" id="KW-0915">Sodium</keyword>
<keyword evidence="8 15" id="KW-1133">Transmembrane helix</keyword>
<evidence type="ECO:0000256" key="4">
    <source>
        <dbReference type="ARBA" id="ARBA00022692"/>
    </source>
</evidence>
<evidence type="ECO:0000256" key="9">
    <source>
        <dbReference type="ARBA" id="ARBA00023053"/>
    </source>
</evidence>
<evidence type="ECO:0000256" key="14">
    <source>
        <dbReference type="ARBA" id="ARBA00038442"/>
    </source>
</evidence>
<keyword evidence="11" id="KW-1015">Disulfide bond</keyword>
<evidence type="ECO:0000256" key="10">
    <source>
        <dbReference type="ARBA" id="ARBA00023136"/>
    </source>
</evidence>
<sequence>MRDLIRNYKMITKRRESTDSGAESHPLLSSESSVASFGAIQDQCMFHDSDTTDYEAEKFQNKTLKTEVSPKHSFMQRPFCFPGRYEAPSIDIFAHEEKVYERFSYFSKINGVLNMSTSSLIRKNLDYEDSDDIESPKTHSSLVTIFAIWNTIMGSSLLAMPWGMEKAGLFPGVFLNILVAGICLYTCYLLLRVNEDHGLIGQNNEVSDLCRMLLGRWAEITAKIFSLVVLIGALIVYWVLMSNFLYHSVHFLYGYILSVDDFPIKNDTVICPKELSLLNITTLNSDLTNIPTWEKQIPTWSFDQFWDLYSTVPILLAVFMFPLLNFKSATFFTKFNSIGTLSVLYLLAFVAFKSYSWGINMDDWKIEFNLKPTFCALSGMLSLSYFIHNIIINIMRNNRYQENNGRDLSVAFGLVTFTYLFIGFAFYISFPLAKSCLEDNILNNFEKYDTLTIIARLLLLFQLVTVFPLISYMLRMDIFNNLAMLYKNWSYEFSYIKVVIVNLIIVTVCILFACFLPRIGTLIRYTGAISGLVYIFMLPIFLKIASLRKERRLSALKCMFFIIIPIFGFLNLFSQFFINDN</sequence>
<feature type="transmembrane region" description="Helical" evidence="15">
    <location>
        <begin position="308"/>
        <end position="326"/>
    </location>
</feature>
<feature type="transmembrane region" description="Helical" evidence="15">
    <location>
        <begin position="368"/>
        <end position="387"/>
    </location>
</feature>
<feature type="transmembrane region" description="Helical" evidence="15">
    <location>
        <begin position="142"/>
        <end position="163"/>
    </location>
</feature>
<feature type="transmembrane region" description="Helical" evidence="15">
    <location>
        <begin position="453"/>
        <end position="474"/>
    </location>
</feature>
<keyword evidence="7" id="KW-0029">Amino-acid transport</keyword>
<dbReference type="GO" id="GO:0015179">
    <property type="term" value="F:L-amino acid transmembrane transporter activity"/>
    <property type="evidence" value="ECO:0007669"/>
    <property type="project" value="TreeGrafter"/>
</dbReference>
<protein>
    <recommendedName>
        <fullName evidence="16">Amino acid transporter transmembrane domain-containing protein</fullName>
    </recommendedName>
</protein>
<dbReference type="Pfam" id="PF01490">
    <property type="entry name" value="Aa_trans"/>
    <property type="match status" value="2"/>
</dbReference>
<keyword evidence="13" id="KW-0458">Lysosome</keyword>
<accession>A0A8K0DCH6</accession>
<evidence type="ECO:0000256" key="5">
    <source>
        <dbReference type="ARBA" id="ARBA00022723"/>
    </source>
</evidence>
<feature type="transmembrane region" description="Helical" evidence="15">
    <location>
        <begin position="525"/>
        <end position="546"/>
    </location>
</feature>
<reference evidence="17" key="1">
    <citation type="submission" date="2019-08" db="EMBL/GenBank/DDBJ databases">
        <title>The genome of the North American firefly Photinus pyralis.</title>
        <authorList>
            <consortium name="Photinus pyralis genome working group"/>
            <person name="Fallon T.R."/>
            <person name="Sander Lower S.E."/>
            <person name="Weng J.-K."/>
        </authorList>
    </citation>
    <scope>NUCLEOTIDE SEQUENCE</scope>
    <source>
        <strain evidence="17">TRF0915ILg1</strain>
        <tissue evidence="17">Whole body</tissue>
    </source>
</reference>
<dbReference type="GO" id="GO:0005765">
    <property type="term" value="C:lysosomal membrane"/>
    <property type="evidence" value="ECO:0007669"/>
    <property type="project" value="UniProtKB-SubCell"/>
</dbReference>
<evidence type="ECO:0000259" key="16">
    <source>
        <dbReference type="Pfam" id="PF01490"/>
    </source>
</evidence>
<dbReference type="PANTHER" id="PTHR22950:SF244">
    <property type="entry name" value="NEUTRAL AMINO ACID TRANSPORTER 9"/>
    <property type="match status" value="1"/>
</dbReference>
<organism evidence="17 18">
    <name type="scientific">Ignelater luminosus</name>
    <name type="common">Cucubano</name>
    <name type="synonym">Pyrophorus luminosus</name>
    <dbReference type="NCBI Taxonomy" id="2038154"/>
    <lineage>
        <taxon>Eukaryota</taxon>
        <taxon>Metazoa</taxon>
        <taxon>Ecdysozoa</taxon>
        <taxon>Arthropoda</taxon>
        <taxon>Hexapoda</taxon>
        <taxon>Insecta</taxon>
        <taxon>Pterygota</taxon>
        <taxon>Neoptera</taxon>
        <taxon>Endopterygota</taxon>
        <taxon>Coleoptera</taxon>
        <taxon>Polyphaga</taxon>
        <taxon>Elateriformia</taxon>
        <taxon>Elateroidea</taxon>
        <taxon>Elateridae</taxon>
        <taxon>Agrypninae</taxon>
        <taxon>Pyrophorini</taxon>
        <taxon>Ignelater</taxon>
    </lineage>
</organism>
<feature type="transmembrane region" description="Helical" evidence="15">
    <location>
        <begin position="338"/>
        <end position="356"/>
    </location>
</feature>
<comment type="caution">
    <text evidence="17">The sequence shown here is derived from an EMBL/GenBank/DDBJ whole genome shotgun (WGS) entry which is preliminary data.</text>
</comment>
<evidence type="ECO:0000256" key="13">
    <source>
        <dbReference type="ARBA" id="ARBA00023228"/>
    </source>
</evidence>
<feature type="domain" description="Amino acid transporter transmembrane" evidence="16">
    <location>
        <begin position="319"/>
        <end position="574"/>
    </location>
</feature>
<feature type="transmembrane region" description="Helical" evidence="15">
    <location>
        <begin position="408"/>
        <end position="433"/>
    </location>
</feature>
<dbReference type="InterPro" id="IPR013057">
    <property type="entry name" value="AA_transpt_TM"/>
</dbReference>
<evidence type="ECO:0000313" key="17">
    <source>
        <dbReference type="EMBL" id="KAF2901699.1"/>
    </source>
</evidence>
<dbReference type="PANTHER" id="PTHR22950">
    <property type="entry name" value="AMINO ACID TRANSPORTER"/>
    <property type="match status" value="1"/>
</dbReference>
<dbReference type="OrthoDB" id="294730at2759"/>
<evidence type="ECO:0000256" key="6">
    <source>
        <dbReference type="ARBA" id="ARBA00022753"/>
    </source>
</evidence>
<feature type="transmembrane region" description="Helical" evidence="15">
    <location>
        <begin position="558"/>
        <end position="578"/>
    </location>
</feature>
<evidence type="ECO:0000256" key="11">
    <source>
        <dbReference type="ARBA" id="ARBA00023157"/>
    </source>
</evidence>
<evidence type="ECO:0000313" key="18">
    <source>
        <dbReference type="Proteomes" id="UP000801492"/>
    </source>
</evidence>
<keyword evidence="18" id="KW-1185">Reference proteome</keyword>
<dbReference type="Proteomes" id="UP000801492">
    <property type="component" value="Unassembled WGS sequence"/>
</dbReference>